<dbReference type="InterPro" id="IPR006665">
    <property type="entry name" value="OmpA-like"/>
</dbReference>
<dbReference type="STRING" id="400055.SAMN04490243_1145"/>
<dbReference type="InterPro" id="IPR011990">
    <property type="entry name" value="TPR-like_helical_dom_sf"/>
</dbReference>
<dbReference type="PROSITE" id="PS51123">
    <property type="entry name" value="OMPA_2"/>
    <property type="match status" value="1"/>
</dbReference>
<name>A0A1I6G2U8_9FLAO</name>
<feature type="region of interest" description="Disordered" evidence="5">
    <location>
        <begin position="28"/>
        <end position="49"/>
    </location>
</feature>
<dbReference type="InterPro" id="IPR011042">
    <property type="entry name" value="6-blade_b-propeller_TolB-like"/>
</dbReference>
<dbReference type="RefSeq" id="WP_245759750.1">
    <property type="nucleotide sequence ID" value="NZ_FOYQ01000001.1"/>
</dbReference>
<feature type="chain" id="PRO_5011601738" evidence="6">
    <location>
        <begin position="23"/>
        <end position="857"/>
    </location>
</feature>
<keyword evidence="3" id="KW-0998">Cell outer membrane</keyword>
<dbReference type="GO" id="GO:0009279">
    <property type="term" value="C:cell outer membrane"/>
    <property type="evidence" value="ECO:0007669"/>
    <property type="project" value="UniProtKB-SubCell"/>
</dbReference>
<evidence type="ECO:0000256" key="4">
    <source>
        <dbReference type="PROSITE-ProRule" id="PRU00473"/>
    </source>
</evidence>
<dbReference type="InterPro" id="IPR050330">
    <property type="entry name" value="Bact_OuterMem_StrucFunc"/>
</dbReference>
<dbReference type="SUPFAM" id="SSF49464">
    <property type="entry name" value="Carboxypeptidase regulatory domain-like"/>
    <property type="match status" value="1"/>
</dbReference>
<dbReference type="Gene3D" id="1.25.40.10">
    <property type="entry name" value="Tetratricopeptide repeat domain"/>
    <property type="match status" value="1"/>
</dbReference>
<dbReference type="PRINTS" id="PR01021">
    <property type="entry name" value="OMPADOMAIN"/>
</dbReference>
<evidence type="ECO:0000256" key="6">
    <source>
        <dbReference type="SAM" id="SignalP"/>
    </source>
</evidence>
<evidence type="ECO:0000259" key="7">
    <source>
        <dbReference type="PROSITE" id="PS51123"/>
    </source>
</evidence>
<dbReference type="Gene3D" id="2.60.40.1120">
    <property type="entry name" value="Carboxypeptidase-like, regulatory domain"/>
    <property type="match status" value="1"/>
</dbReference>
<dbReference type="Proteomes" id="UP000199534">
    <property type="component" value="Unassembled WGS sequence"/>
</dbReference>
<keyword evidence="2 4" id="KW-0472">Membrane</keyword>
<dbReference type="InterPro" id="IPR011659">
    <property type="entry name" value="WD40"/>
</dbReference>
<dbReference type="Pfam" id="PF00691">
    <property type="entry name" value="OmpA"/>
    <property type="match status" value="1"/>
</dbReference>
<dbReference type="Gene3D" id="3.30.1330.60">
    <property type="entry name" value="OmpA-like domain"/>
    <property type="match status" value="1"/>
</dbReference>
<dbReference type="Pfam" id="PF07676">
    <property type="entry name" value="PD40"/>
    <property type="match status" value="2"/>
</dbReference>
<comment type="subcellular location">
    <subcellularLocation>
        <location evidence="1">Cell outer membrane</location>
    </subcellularLocation>
</comment>
<accession>A0A1I6G2U8</accession>
<keyword evidence="9" id="KW-1185">Reference proteome</keyword>
<dbReference type="Gene3D" id="2.120.10.30">
    <property type="entry name" value="TolB, C-terminal domain"/>
    <property type="match status" value="1"/>
</dbReference>
<dbReference type="InterPro" id="IPR008969">
    <property type="entry name" value="CarboxyPept-like_regulatory"/>
</dbReference>
<dbReference type="PANTHER" id="PTHR30329:SF21">
    <property type="entry name" value="LIPOPROTEIN YIAD-RELATED"/>
    <property type="match status" value="1"/>
</dbReference>
<sequence length="857" mass="96384">MNASKQLIIGLCCLLMAGSLWSQDYPAATSRPASSQATPGDGVDGSGTNARDAYQAFRQRAKRFDVASRSLELNGALEPGYYLITGVFSDGKNLNRNIRNLKRQGLPAGSFVNPENGLNYVYAAAFDNDEAALQGAISKMDGKYQGDSWILMIDNPAINSRISVADRLPESNTASLNIKPAPKAPETYKAPWNTDWDLEETPDSELDFGLQSGAADDYIQNTERPVNMIVRKADDLFDKMWYAEAAKLYEAAIERNPDMKSAETVKRLADSHYYNTNMERAFYWYETLYNMQRGNMSAENLFRYAHTLKGTGKYGRAKRFMRLYDKKSAASGSGSRRVSMEQRETILDNILSGVEVADVKNLNINSKYSDFAPMFYGEDQVVFASSVDSAFFHTRRYKWNNQPYLDLYVARLNESADELEGAVKFSKSLNSKYHEAAVTFSPDGNTIYFTRNNYGKKLRRDKNGVNHLKLYMATKMGNEWSDAVELPFNGEDFSTGHPALSPDGKQLYFVSDMPGSIGETDIFVVDVLGNGQFSEPRNLGPEINTPSKELFPFINGSKMYFSSEGHVGLGGLDVFEVAFNPEEEGFLEVRNLGQPINSKKDDFSYIVDEATQKGFFASNRIGGKGDDDLYSFQRLLPEEKNENAIEGVVLDVVTGEVIPNALVSLLDENNMKLLEVRSDENGEFVFQDLETNTRYNVQVESDDHMIKAVDVETRENQRVALEVPLEKLDERIAVEDGVRKLKVDNIYFDFDKFYIRSDAASELDKLVGVLEEYPSMVIAIESHTDSRGPAVYNKYLSQQRASATRDYLIKRGIDPSRIQRAEGFGEERLLNGCDGSVKCTREQHQMNRRSEFIIVNM</sequence>
<gene>
    <name evidence="8" type="ORF">SAMN04490243_1145</name>
</gene>
<evidence type="ECO:0000256" key="1">
    <source>
        <dbReference type="ARBA" id="ARBA00004442"/>
    </source>
</evidence>
<dbReference type="InterPro" id="IPR036737">
    <property type="entry name" value="OmpA-like_sf"/>
</dbReference>
<evidence type="ECO:0000313" key="9">
    <source>
        <dbReference type="Proteomes" id="UP000199534"/>
    </source>
</evidence>
<evidence type="ECO:0000256" key="3">
    <source>
        <dbReference type="ARBA" id="ARBA00023237"/>
    </source>
</evidence>
<evidence type="ECO:0000256" key="2">
    <source>
        <dbReference type="ARBA" id="ARBA00023136"/>
    </source>
</evidence>
<dbReference type="Pfam" id="PF13620">
    <property type="entry name" value="CarboxypepD_reg"/>
    <property type="match status" value="1"/>
</dbReference>
<proteinExistence type="predicted"/>
<dbReference type="AlphaFoldDB" id="A0A1I6G2U8"/>
<dbReference type="PANTHER" id="PTHR30329">
    <property type="entry name" value="STATOR ELEMENT OF FLAGELLAR MOTOR COMPLEX"/>
    <property type="match status" value="1"/>
</dbReference>
<dbReference type="EMBL" id="FOYQ01000001">
    <property type="protein sequence ID" value="SFR36508.1"/>
    <property type="molecule type" value="Genomic_DNA"/>
</dbReference>
<organism evidence="8 9">
    <name type="scientific">Robiginitalea myxolifaciens</name>
    <dbReference type="NCBI Taxonomy" id="400055"/>
    <lineage>
        <taxon>Bacteria</taxon>
        <taxon>Pseudomonadati</taxon>
        <taxon>Bacteroidota</taxon>
        <taxon>Flavobacteriia</taxon>
        <taxon>Flavobacteriales</taxon>
        <taxon>Flavobacteriaceae</taxon>
        <taxon>Robiginitalea</taxon>
    </lineage>
</organism>
<keyword evidence="6" id="KW-0732">Signal</keyword>
<dbReference type="SUPFAM" id="SSF48452">
    <property type="entry name" value="TPR-like"/>
    <property type="match status" value="1"/>
</dbReference>
<dbReference type="InterPro" id="IPR006664">
    <property type="entry name" value="OMP_bac"/>
</dbReference>
<evidence type="ECO:0000256" key="5">
    <source>
        <dbReference type="SAM" id="MobiDB-lite"/>
    </source>
</evidence>
<feature type="signal peptide" evidence="6">
    <location>
        <begin position="1"/>
        <end position="22"/>
    </location>
</feature>
<evidence type="ECO:0000313" key="8">
    <source>
        <dbReference type="EMBL" id="SFR36508.1"/>
    </source>
</evidence>
<dbReference type="SUPFAM" id="SSF103088">
    <property type="entry name" value="OmpA-like"/>
    <property type="match status" value="1"/>
</dbReference>
<dbReference type="SUPFAM" id="SSF82171">
    <property type="entry name" value="DPP6 N-terminal domain-like"/>
    <property type="match status" value="1"/>
</dbReference>
<reference evidence="8 9" key="1">
    <citation type="submission" date="2016-10" db="EMBL/GenBank/DDBJ databases">
        <authorList>
            <person name="de Groot N.N."/>
        </authorList>
    </citation>
    <scope>NUCLEOTIDE SEQUENCE [LARGE SCALE GENOMIC DNA]</scope>
    <source>
        <strain evidence="8 9">DSM 21019</strain>
    </source>
</reference>
<dbReference type="CDD" id="cd07185">
    <property type="entry name" value="OmpA_C-like"/>
    <property type="match status" value="1"/>
</dbReference>
<protein>
    <submittedName>
        <fullName evidence="8">Outer membrane protein OmpA</fullName>
    </submittedName>
</protein>
<feature type="domain" description="OmpA-like" evidence="7">
    <location>
        <begin position="735"/>
        <end position="857"/>
    </location>
</feature>